<dbReference type="Pfam" id="PF00646">
    <property type="entry name" value="F-box"/>
    <property type="match status" value="1"/>
</dbReference>
<dbReference type="InterPro" id="IPR036047">
    <property type="entry name" value="F-box-like_dom_sf"/>
</dbReference>
<dbReference type="SUPFAM" id="SSF81383">
    <property type="entry name" value="F-box domain"/>
    <property type="match status" value="1"/>
</dbReference>
<dbReference type="Gene3D" id="1.20.1280.50">
    <property type="match status" value="1"/>
</dbReference>
<dbReference type="SMART" id="SM00256">
    <property type="entry name" value="FBOX"/>
    <property type="match status" value="1"/>
</dbReference>
<dbReference type="NCBIfam" id="TIGR01640">
    <property type="entry name" value="F_box_assoc_1"/>
    <property type="match status" value="1"/>
</dbReference>
<dbReference type="InterPro" id="IPR001810">
    <property type="entry name" value="F-box_dom"/>
</dbReference>
<feature type="domain" description="F-box" evidence="1">
    <location>
        <begin position="14"/>
        <end position="54"/>
    </location>
</feature>
<organism evidence="2">
    <name type="scientific">Fagus sylvatica</name>
    <name type="common">Beechnut</name>
    <dbReference type="NCBI Taxonomy" id="28930"/>
    <lineage>
        <taxon>Eukaryota</taxon>
        <taxon>Viridiplantae</taxon>
        <taxon>Streptophyta</taxon>
        <taxon>Embryophyta</taxon>
        <taxon>Tracheophyta</taxon>
        <taxon>Spermatophyta</taxon>
        <taxon>Magnoliopsida</taxon>
        <taxon>eudicotyledons</taxon>
        <taxon>Gunneridae</taxon>
        <taxon>Pentapetalae</taxon>
        <taxon>rosids</taxon>
        <taxon>fabids</taxon>
        <taxon>Fagales</taxon>
        <taxon>Fagaceae</taxon>
        <taxon>Fagus</taxon>
    </lineage>
</organism>
<protein>
    <recommendedName>
        <fullName evidence="1">F-box domain-containing protein</fullName>
    </recommendedName>
</protein>
<dbReference type="AlphaFoldDB" id="A0A2N9J6V0"/>
<evidence type="ECO:0000313" key="2">
    <source>
        <dbReference type="EMBL" id="SPD32952.1"/>
    </source>
</evidence>
<dbReference type="Pfam" id="PF08268">
    <property type="entry name" value="FBA_3"/>
    <property type="match status" value="1"/>
</dbReference>
<sequence length="299" mass="34305">MSQRRVRHPQPPVLPDGYILNILARLPVKSVIRFRCICKSWYPFITSPYFISTHLNNNNNNNHGYLIHMPWMWISHDMDNSNRPVCTVAFERTFDRISEVNIPLDIPTQCVNIVGISLRANIRFYDNLHLPIPLVSGALHWKASIIEGEEKNRSDENIIVSFDVNSEKFRKLAVPDALFYESSLALFKGKLAVITYGCSEQSGCFRFSIWVMREYGVFESWNKLFVGPLEGRALCFAFTNYGSLLICRFNGQITKLKVKEVLIDTETRHEKDPGIKYPSSVATFMESLVLLDVANVVSY</sequence>
<dbReference type="PANTHER" id="PTHR31672:SF13">
    <property type="entry name" value="F-BOX PROTEIN CPR30-LIKE"/>
    <property type="match status" value="1"/>
</dbReference>
<dbReference type="InterPro" id="IPR017451">
    <property type="entry name" value="F-box-assoc_interact_dom"/>
</dbReference>
<reference evidence="2" key="1">
    <citation type="submission" date="2018-02" db="EMBL/GenBank/DDBJ databases">
        <authorList>
            <person name="Cohen D.B."/>
            <person name="Kent A.D."/>
        </authorList>
    </citation>
    <scope>NUCLEOTIDE SEQUENCE</scope>
</reference>
<evidence type="ECO:0000259" key="1">
    <source>
        <dbReference type="SMART" id="SM00256"/>
    </source>
</evidence>
<dbReference type="CDD" id="cd22157">
    <property type="entry name" value="F-box_AtFBW1-like"/>
    <property type="match status" value="1"/>
</dbReference>
<name>A0A2N9J6V0_FAGSY</name>
<accession>A0A2N9J6V0</accession>
<gene>
    <name evidence="2" type="ORF">FSB_LOCUS60834</name>
</gene>
<dbReference type="InterPro" id="IPR050796">
    <property type="entry name" value="SCF_F-box_component"/>
</dbReference>
<dbReference type="InterPro" id="IPR013187">
    <property type="entry name" value="F-box-assoc_dom_typ3"/>
</dbReference>
<dbReference type="PANTHER" id="PTHR31672">
    <property type="entry name" value="BNACNNG10540D PROTEIN"/>
    <property type="match status" value="1"/>
</dbReference>
<dbReference type="EMBL" id="OIVN01006428">
    <property type="protein sequence ID" value="SPD32952.1"/>
    <property type="molecule type" value="Genomic_DNA"/>
</dbReference>
<proteinExistence type="predicted"/>